<dbReference type="InterPro" id="IPR002182">
    <property type="entry name" value="NB-ARC"/>
</dbReference>
<dbReference type="InterPro" id="IPR027417">
    <property type="entry name" value="P-loop_NTPase"/>
</dbReference>
<dbReference type="GO" id="GO:0043531">
    <property type="term" value="F:ADP binding"/>
    <property type="evidence" value="ECO:0007669"/>
    <property type="project" value="InterPro"/>
</dbReference>
<organism evidence="3 4">
    <name type="scientific">Nyssa sinensis</name>
    <dbReference type="NCBI Taxonomy" id="561372"/>
    <lineage>
        <taxon>Eukaryota</taxon>
        <taxon>Viridiplantae</taxon>
        <taxon>Streptophyta</taxon>
        <taxon>Embryophyta</taxon>
        <taxon>Tracheophyta</taxon>
        <taxon>Spermatophyta</taxon>
        <taxon>Magnoliopsida</taxon>
        <taxon>eudicotyledons</taxon>
        <taxon>Gunneridae</taxon>
        <taxon>Pentapetalae</taxon>
        <taxon>asterids</taxon>
        <taxon>Cornales</taxon>
        <taxon>Nyssaceae</taxon>
        <taxon>Nyssa</taxon>
    </lineage>
</organism>
<keyword evidence="4" id="KW-1185">Reference proteome</keyword>
<dbReference type="AlphaFoldDB" id="A0A5J4ZUG6"/>
<dbReference type="Gene3D" id="3.40.50.300">
    <property type="entry name" value="P-loop containing nucleotide triphosphate hydrolases"/>
    <property type="match status" value="1"/>
</dbReference>
<dbReference type="PANTHER" id="PTHR36766:SF30">
    <property type="entry name" value="TIR-NBS TYPE DISEASE RESISTANCE PROTEIN-RELATED"/>
    <property type="match status" value="1"/>
</dbReference>
<dbReference type="Pfam" id="PF00931">
    <property type="entry name" value="NB-ARC"/>
    <property type="match status" value="1"/>
</dbReference>
<evidence type="ECO:0000256" key="1">
    <source>
        <dbReference type="ARBA" id="ARBA00022821"/>
    </source>
</evidence>
<evidence type="ECO:0000259" key="2">
    <source>
        <dbReference type="Pfam" id="PF00931"/>
    </source>
</evidence>
<evidence type="ECO:0000313" key="4">
    <source>
        <dbReference type="Proteomes" id="UP000325577"/>
    </source>
</evidence>
<dbReference type="EMBL" id="CM018048">
    <property type="protein sequence ID" value="KAA8521318.1"/>
    <property type="molecule type" value="Genomic_DNA"/>
</dbReference>
<proteinExistence type="predicted"/>
<evidence type="ECO:0000313" key="3">
    <source>
        <dbReference type="EMBL" id="KAA8521318.1"/>
    </source>
</evidence>
<dbReference type="SUPFAM" id="SSF52540">
    <property type="entry name" value="P-loop containing nucleoside triphosphate hydrolases"/>
    <property type="match status" value="1"/>
</dbReference>
<dbReference type="PANTHER" id="PTHR36766">
    <property type="entry name" value="PLANT BROAD-SPECTRUM MILDEW RESISTANCE PROTEIN RPW8"/>
    <property type="match status" value="1"/>
</dbReference>
<name>A0A5J4ZUG6_9ASTE</name>
<dbReference type="OrthoDB" id="1900634at2759"/>
<feature type="domain" description="NB-ARC" evidence="2">
    <location>
        <begin position="51"/>
        <end position="229"/>
    </location>
</feature>
<accession>A0A5J4ZUG6</accession>
<dbReference type="PRINTS" id="PR00364">
    <property type="entry name" value="DISEASERSIST"/>
</dbReference>
<dbReference type="Proteomes" id="UP000325577">
    <property type="component" value="Linkage Group LG5"/>
</dbReference>
<dbReference type="GO" id="GO:0006952">
    <property type="term" value="P:defense response"/>
    <property type="evidence" value="ECO:0007669"/>
    <property type="project" value="UniProtKB-KW"/>
</dbReference>
<keyword evidence="1" id="KW-0611">Plant defense</keyword>
<sequence length="364" mass="41587">MGKRLLRIEAKLRNMRDTTAIAESSSSSSDLIKIYTRPPSIRPEIYGFEVQLQEIKDLLGETQDGNSIKAIWIVGMAGIGKTALAKKVFDEVKNQFNLTFWVQLSEKLKPKNQESRAEIIRKILEHFKGSATADASQDVLLQALHQKLQNKRYLIVLDNIWHLSDWDEELGSSWSLLSHCLPEGGGGAIIITSREEQVASRVMGEHNVIRLHPTFDAQSCWSIFMDSLHMKEIVTQKHNSTLERMKNEIVDECYGLPLAATILGDVISYQLCREQFWLDPSVKKLMRLSLHANHDDDSPLQQAVDETLKLLPGVENIDIGQKSVTVTASCEPKVILQRLGRFWRTQLISVKELRHKRKWNQRRK</sequence>
<protein>
    <recommendedName>
        <fullName evidence="2">NB-ARC domain-containing protein</fullName>
    </recommendedName>
</protein>
<reference evidence="3 4" key="1">
    <citation type="submission" date="2019-09" db="EMBL/GenBank/DDBJ databases">
        <title>A chromosome-level genome assembly of the Chinese tupelo Nyssa sinensis.</title>
        <authorList>
            <person name="Yang X."/>
            <person name="Kang M."/>
            <person name="Yang Y."/>
            <person name="Xiong H."/>
            <person name="Wang M."/>
            <person name="Zhang Z."/>
            <person name="Wang Z."/>
            <person name="Wu H."/>
            <person name="Ma T."/>
            <person name="Liu J."/>
            <person name="Xi Z."/>
        </authorList>
    </citation>
    <scope>NUCLEOTIDE SEQUENCE [LARGE SCALE GENOMIC DNA]</scope>
    <source>
        <strain evidence="3">J267</strain>
        <tissue evidence="3">Leaf</tissue>
    </source>
</reference>
<gene>
    <name evidence="3" type="ORF">F0562_011991</name>
</gene>